<feature type="compositionally biased region" description="Polar residues" evidence="4">
    <location>
        <begin position="1"/>
        <end position="11"/>
    </location>
</feature>
<reference evidence="5 6" key="1">
    <citation type="journal article" date="2018" name="IMA Fungus">
        <title>IMA Genome-F 9: Draft genome sequence of Annulohypoxylon stygium, Aspergillus mulundensis, Berkeleyomyces basicola (syn. Thielaviopsis basicola), Ceratocystis smalleyi, two Cercospora beticola strains, Coleophoma cylindrospora, Fusarium fracticaudum, Phialophora cf. hyalina, and Morchella septimelata.</title>
        <authorList>
            <person name="Wingfield B.D."/>
            <person name="Bills G.F."/>
            <person name="Dong Y."/>
            <person name="Huang W."/>
            <person name="Nel W.J."/>
            <person name="Swalarsk-Parry B.S."/>
            <person name="Vaghefi N."/>
            <person name="Wilken P.M."/>
            <person name="An Z."/>
            <person name="de Beer Z.W."/>
            <person name="De Vos L."/>
            <person name="Chen L."/>
            <person name="Duong T.A."/>
            <person name="Gao Y."/>
            <person name="Hammerbacher A."/>
            <person name="Kikkert J.R."/>
            <person name="Li Y."/>
            <person name="Li H."/>
            <person name="Li K."/>
            <person name="Li Q."/>
            <person name="Liu X."/>
            <person name="Ma X."/>
            <person name="Naidoo K."/>
            <person name="Pethybridge S.J."/>
            <person name="Sun J."/>
            <person name="Steenkamp E.T."/>
            <person name="van der Nest M.A."/>
            <person name="van Wyk S."/>
            <person name="Wingfield M.J."/>
            <person name="Xiong C."/>
            <person name="Yue Q."/>
            <person name="Zhang X."/>
        </authorList>
    </citation>
    <scope>NUCLEOTIDE SEQUENCE [LARGE SCALE GENOMIC DNA]</scope>
    <source>
        <strain evidence="5 6">BP5796</strain>
    </source>
</reference>
<dbReference type="Pfam" id="PF00023">
    <property type="entry name" value="Ank"/>
    <property type="match status" value="1"/>
</dbReference>
<dbReference type="SUPFAM" id="SSF48403">
    <property type="entry name" value="Ankyrin repeat"/>
    <property type="match status" value="1"/>
</dbReference>
<name>A0A3D8QBN1_9HELO</name>
<evidence type="ECO:0000256" key="2">
    <source>
        <dbReference type="ARBA" id="ARBA00023043"/>
    </source>
</evidence>
<feature type="compositionally biased region" description="Basic and acidic residues" evidence="4">
    <location>
        <begin position="49"/>
        <end position="66"/>
    </location>
</feature>
<dbReference type="Pfam" id="PF12796">
    <property type="entry name" value="Ank_2"/>
    <property type="match status" value="1"/>
</dbReference>
<dbReference type="SMART" id="SM00248">
    <property type="entry name" value="ANK"/>
    <property type="match status" value="4"/>
</dbReference>
<evidence type="ECO:0000313" key="5">
    <source>
        <dbReference type="EMBL" id="RDW59256.1"/>
    </source>
</evidence>
<dbReference type="PROSITE" id="PS50297">
    <property type="entry name" value="ANK_REP_REGION"/>
    <property type="match status" value="4"/>
</dbReference>
<dbReference type="InterPro" id="IPR036770">
    <property type="entry name" value="Ankyrin_rpt-contain_sf"/>
</dbReference>
<dbReference type="OrthoDB" id="341259at2759"/>
<sequence length="318" mass="35170">MGDFRSSTRFPESNRRRRAPNELVWTQPRTLPAFLHKNARSFSTLPKESSNKDSKARTQPVRREWQQESISKSLPSPEQTKDVFDWIESDFLDLAGVSNMTDSAPVPQNSMDHTSSSLDTTYLTTPQSMDQQQSYPVLAEAGYGGSLVPSLADDDADDSNSYMPAAPDSSLHSTEFNGFSAIHLAAYFGKFSVIQLLLSACPEALNLPNKDAETPLHIAVSEGHVEVVSELLRSGANPSLQDANRRTPLHLAVLKEHLNIVRLLLDDTNGQDMIRFADYIGRTPLHHAVQQGCSQIIQILLEKGADPRMPISKVPFSS</sequence>
<evidence type="ECO:0000256" key="4">
    <source>
        <dbReference type="SAM" id="MobiDB-lite"/>
    </source>
</evidence>
<keyword evidence="2 3" id="KW-0040">ANK repeat</keyword>
<accession>A0A3D8QBN1</accession>
<dbReference type="Gene3D" id="1.25.40.20">
    <property type="entry name" value="Ankyrin repeat-containing domain"/>
    <property type="match status" value="1"/>
</dbReference>
<proteinExistence type="predicted"/>
<dbReference type="PRINTS" id="PR01415">
    <property type="entry name" value="ANKYRIN"/>
</dbReference>
<dbReference type="Proteomes" id="UP000256328">
    <property type="component" value="Unassembled WGS sequence"/>
</dbReference>
<feature type="repeat" description="ANK" evidence="3">
    <location>
        <begin position="211"/>
        <end position="243"/>
    </location>
</feature>
<protein>
    <submittedName>
        <fullName evidence="5">Uncharacterized protein</fullName>
    </submittedName>
</protein>
<keyword evidence="6" id="KW-1185">Reference proteome</keyword>
<dbReference type="PANTHER" id="PTHR24180:SF45">
    <property type="entry name" value="POLY [ADP-RIBOSE] POLYMERASE TANKYRASE"/>
    <property type="match status" value="1"/>
</dbReference>
<evidence type="ECO:0000256" key="3">
    <source>
        <dbReference type="PROSITE-ProRule" id="PRU00023"/>
    </source>
</evidence>
<feature type="compositionally biased region" description="Polar residues" evidence="4">
    <location>
        <begin position="102"/>
        <end position="113"/>
    </location>
</feature>
<feature type="repeat" description="ANK" evidence="3">
    <location>
        <begin position="280"/>
        <end position="306"/>
    </location>
</feature>
<evidence type="ECO:0000256" key="1">
    <source>
        <dbReference type="ARBA" id="ARBA00022737"/>
    </source>
</evidence>
<keyword evidence="1" id="KW-0677">Repeat</keyword>
<feature type="compositionally biased region" description="Polar residues" evidence="4">
    <location>
        <begin position="67"/>
        <end position="78"/>
    </location>
</feature>
<comment type="caution">
    <text evidence="5">The sequence shown here is derived from an EMBL/GenBank/DDBJ whole genome shotgun (WGS) entry which is preliminary data.</text>
</comment>
<feature type="repeat" description="ANK" evidence="3">
    <location>
        <begin position="177"/>
        <end position="199"/>
    </location>
</feature>
<feature type="region of interest" description="Disordered" evidence="4">
    <location>
        <begin position="102"/>
        <end position="121"/>
    </location>
</feature>
<feature type="region of interest" description="Disordered" evidence="4">
    <location>
        <begin position="1"/>
        <end position="79"/>
    </location>
</feature>
<dbReference type="PANTHER" id="PTHR24180">
    <property type="entry name" value="CYCLIN-DEPENDENT KINASE INHIBITOR 2C-RELATED"/>
    <property type="match status" value="1"/>
</dbReference>
<feature type="repeat" description="ANK" evidence="3">
    <location>
        <begin position="244"/>
        <end position="266"/>
    </location>
</feature>
<organism evidence="5 6">
    <name type="scientific">Coleophoma crateriformis</name>
    <dbReference type="NCBI Taxonomy" id="565419"/>
    <lineage>
        <taxon>Eukaryota</taxon>
        <taxon>Fungi</taxon>
        <taxon>Dikarya</taxon>
        <taxon>Ascomycota</taxon>
        <taxon>Pezizomycotina</taxon>
        <taxon>Leotiomycetes</taxon>
        <taxon>Helotiales</taxon>
        <taxon>Dermateaceae</taxon>
        <taxon>Coleophoma</taxon>
    </lineage>
</organism>
<dbReference type="AlphaFoldDB" id="A0A3D8QBN1"/>
<dbReference type="InterPro" id="IPR051637">
    <property type="entry name" value="Ank_repeat_dom-contain_49"/>
</dbReference>
<dbReference type="InterPro" id="IPR002110">
    <property type="entry name" value="Ankyrin_rpt"/>
</dbReference>
<gene>
    <name evidence="5" type="ORF">BP5796_12180</name>
</gene>
<evidence type="ECO:0000313" key="6">
    <source>
        <dbReference type="Proteomes" id="UP000256328"/>
    </source>
</evidence>
<dbReference type="PROSITE" id="PS50088">
    <property type="entry name" value="ANK_REPEAT"/>
    <property type="match status" value="4"/>
</dbReference>
<dbReference type="EMBL" id="PDLN01000020">
    <property type="protein sequence ID" value="RDW59256.1"/>
    <property type="molecule type" value="Genomic_DNA"/>
</dbReference>